<comment type="caution">
    <text evidence="1">The sequence shown here is derived from an EMBL/GenBank/DDBJ whole genome shotgun (WGS) entry which is preliminary data.</text>
</comment>
<keyword evidence="2" id="KW-1185">Reference proteome</keyword>
<gene>
    <name evidence="1" type="ORF">SCALOS_LOCUS5655</name>
</gene>
<organism evidence="1 2">
    <name type="scientific">Scutellospora calospora</name>
    <dbReference type="NCBI Taxonomy" id="85575"/>
    <lineage>
        <taxon>Eukaryota</taxon>
        <taxon>Fungi</taxon>
        <taxon>Fungi incertae sedis</taxon>
        <taxon>Mucoromycota</taxon>
        <taxon>Glomeromycotina</taxon>
        <taxon>Glomeromycetes</taxon>
        <taxon>Diversisporales</taxon>
        <taxon>Gigasporaceae</taxon>
        <taxon>Scutellospora</taxon>
    </lineage>
</organism>
<evidence type="ECO:0000313" key="1">
    <source>
        <dbReference type="EMBL" id="CAG8565342.1"/>
    </source>
</evidence>
<feature type="non-terminal residue" evidence="1">
    <location>
        <position position="64"/>
    </location>
</feature>
<accession>A0ACA9M3Q5</accession>
<protein>
    <submittedName>
        <fullName evidence="1">1078_t:CDS:1</fullName>
    </submittedName>
</protein>
<dbReference type="EMBL" id="CAJVPM010009585">
    <property type="protein sequence ID" value="CAG8565342.1"/>
    <property type="molecule type" value="Genomic_DNA"/>
</dbReference>
<reference evidence="1" key="1">
    <citation type="submission" date="2021-06" db="EMBL/GenBank/DDBJ databases">
        <authorList>
            <person name="Kallberg Y."/>
            <person name="Tangrot J."/>
            <person name="Rosling A."/>
        </authorList>
    </citation>
    <scope>NUCLEOTIDE SEQUENCE</scope>
    <source>
        <strain evidence="1">AU212A</strain>
    </source>
</reference>
<dbReference type="Proteomes" id="UP000789860">
    <property type="component" value="Unassembled WGS sequence"/>
</dbReference>
<proteinExistence type="predicted"/>
<sequence length="64" mass="7408">MSNMCNNSFEGVSAKDDILINKTIEELCILHKEEEKKGNYATTILNKIEKHLENKQFKPEDIIN</sequence>
<name>A0ACA9M3Q5_9GLOM</name>
<evidence type="ECO:0000313" key="2">
    <source>
        <dbReference type="Proteomes" id="UP000789860"/>
    </source>
</evidence>